<feature type="domain" description="MacB-like periplasmic core" evidence="9">
    <location>
        <begin position="16"/>
        <end position="243"/>
    </location>
</feature>
<feature type="domain" description="ABC3 transporter permease C-terminal" evidence="8">
    <location>
        <begin position="274"/>
        <end position="382"/>
    </location>
</feature>
<reference evidence="11" key="1">
    <citation type="submission" date="2017-09" db="EMBL/GenBank/DDBJ databases">
        <title>Genome sequence of Nannocystis excedens DSM 71.</title>
        <authorList>
            <person name="Blom J."/>
        </authorList>
    </citation>
    <scope>NUCLEOTIDE SEQUENCE [LARGE SCALE GENOMIC DNA]</scope>
    <source>
        <strain evidence="11">type strain: E19</strain>
    </source>
</reference>
<accession>A0A2C9DAY3</accession>
<keyword evidence="4 7" id="KW-0812">Transmembrane</keyword>
<keyword evidence="3" id="KW-1003">Cell membrane</keyword>
<evidence type="ECO:0000256" key="5">
    <source>
        <dbReference type="ARBA" id="ARBA00022989"/>
    </source>
</evidence>
<evidence type="ECO:0000256" key="7">
    <source>
        <dbReference type="SAM" id="Phobius"/>
    </source>
</evidence>
<evidence type="ECO:0000259" key="8">
    <source>
        <dbReference type="Pfam" id="PF02687"/>
    </source>
</evidence>
<name>A0A2C9DAY3_9HYPH</name>
<feature type="transmembrane region" description="Helical" evidence="7">
    <location>
        <begin position="356"/>
        <end position="379"/>
    </location>
</feature>
<feature type="transmembrane region" description="Helical" evidence="7">
    <location>
        <begin position="272"/>
        <end position="294"/>
    </location>
</feature>
<dbReference type="OrthoDB" id="7298150at2"/>
<evidence type="ECO:0000313" key="11">
    <source>
        <dbReference type="Proteomes" id="UP000223606"/>
    </source>
</evidence>
<dbReference type="InterPro" id="IPR025857">
    <property type="entry name" value="MacB_PCD"/>
</dbReference>
<gene>
    <name evidence="10" type="ORF">HDIA_3943</name>
</gene>
<dbReference type="GO" id="GO:0005886">
    <property type="term" value="C:plasma membrane"/>
    <property type="evidence" value="ECO:0007669"/>
    <property type="project" value="UniProtKB-SubCell"/>
</dbReference>
<dbReference type="EMBL" id="LT960614">
    <property type="protein sequence ID" value="SON57484.1"/>
    <property type="molecule type" value="Genomic_DNA"/>
</dbReference>
<dbReference type="Proteomes" id="UP000223606">
    <property type="component" value="Chromosome 1"/>
</dbReference>
<dbReference type="InterPro" id="IPR003838">
    <property type="entry name" value="ABC3_permease_C"/>
</dbReference>
<keyword evidence="6 7" id="KW-0472">Membrane</keyword>
<protein>
    <submittedName>
        <fullName evidence="10">ABC exporter transmembrane subunit, DevC protein</fullName>
    </submittedName>
</protein>
<keyword evidence="11" id="KW-1185">Reference proteome</keyword>
<keyword evidence="2" id="KW-0813">Transport</keyword>
<dbReference type="PANTHER" id="PTHR43738">
    <property type="entry name" value="ABC TRANSPORTER, MEMBRANE PROTEIN"/>
    <property type="match status" value="1"/>
</dbReference>
<evidence type="ECO:0000256" key="4">
    <source>
        <dbReference type="ARBA" id="ARBA00022692"/>
    </source>
</evidence>
<evidence type="ECO:0000256" key="6">
    <source>
        <dbReference type="ARBA" id="ARBA00023136"/>
    </source>
</evidence>
<comment type="subcellular location">
    <subcellularLocation>
        <location evidence="1">Cell membrane</location>
        <topology evidence="1">Multi-pass membrane protein</topology>
    </subcellularLocation>
</comment>
<dbReference type="RefSeq" id="WP_099557730.1">
    <property type="nucleotide sequence ID" value="NZ_LT960614.1"/>
</dbReference>
<sequence length="388" mass="40969">MNLAWKDIRHSPARFLLTAFGVAFLMTAVIGMAGLYRGIVGDALLIVDHIGADLWVVQGERSGPFAEGSAVSSTMDRRVEGVPGVAGVRRFTQFSQQFTFDGKARRATITGLDFPKDKGDWLDLTAGRTLAMSHYEAIADRSTGLAVGDAVKLGLDTYSIVGTTGGMVDSAGDGLLFVSINDAMAIAQRRTAEEVLLARAARGIDGGAATSDGSSVAQDSKIAAVLVPLDPSADPDAVKATIARWGDANVLSKADQHDLLLNARLWKLRLQILAFTILILVITSIVVSLIIYTMTIEKLHEIAMLKLIGARNSVIAGMIGGEAGLIGLIGYVLAIVIASELFSFFPRRIVMDGPDLALLALVLAVICGIGSLVGIARALKVNAREVLS</sequence>
<dbReference type="PANTHER" id="PTHR43738:SF1">
    <property type="entry name" value="HEMIN TRANSPORT SYSTEM PERMEASE PROTEIN HRTB-RELATED"/>
    <property type="match status" value="1"/>
</dbReference>
<dbReference type="KEGG" id="hdi:HDIA_3943"/>
<evidence type="ECO:0000313" key="10">
    <source>
        <dbReference type="EMBL" id="SON57484.1"/>
    </source>
</evidence>
<dbReference type="Pfam" id="PF12704">
    <property type="entry name" value="MacB_PCD"/>
    <property type="match status" value="1"/>
</dbReference>
<evidence type="ECO:0000256" key="1">
    <source>
        <dbReference type="ARBA" id="ARBA00004651"/>
    </source>
</evidence>
<proteinExistence type="predicted"/>
<feature type="transmembrane region" description="Helical" evidence="7">
    <location>
        <begin position="314"/>
        <end position="344"/>
    </location>
</feature>
<keyword evidence="5 7" id="KW-1133">Transmembrane helix</keyword>
<dbReference type="InterPro" id="IPR051125">
    <property type="entry name" value="ABC-4/HrtB_transporter"/>
</dbReference>
<evidence type="ECO:0000256" key="2">
    <source>
        <dbReference type="ARBA" id="ARBA00022448"/>
    </source>
</evidence>
<dbReference type="AlphaFoldDB" id="A0A2C9DAY3"/>
<evidence type="ECO:0000259" key="9">
    <source>
        <dbReference type="Pfam" id="PF12704"/>
    </source>
</evidence>
<organism evidence="10 11">
    <name type="scientific">Hartmannibacter diazotrophicus</name>
    <dbReference type="NCBI Taxonomy" id="1482074"/>
    <lineage>
        <taxon>Bacteria</taxon>
        <taxon>Pseudomonadati</taxon>
        <taxon>Pseudomonadota</taxon>
        <taxon>Alphaproteobacteria</taxon>
        <taxon>Hyphomicrobiales</taxon>
        <taxon>Pleomorphomonadaceae</taxon>
        <taxon>Hartmannibacter</taxon>
    </lineage>
</organism>
<evidence type="ECO:0000256" key="3">
    <source>
        <dbReference type="ARBA" id="ARBA00022475"/>
    </source>
</evidence>
<feature type="transmembrane region" description="Helical" evidence="7">
    <location>
        <begin position="15"/>
        <end position="36"/>
    </location>
</feature>
<dbReference type="Pfam" id="PF02687">
    <property type="entry name" value="FtsX"/>
    <property type="match status" value="1"/>
</dbReference>